<feature type="compositionally biased region" description="Polar residues" evidence="8">
    <location>
        <begin position="216"/>
        <end position="225"/>
    </location>
</feature>
<dbReference type="InterPro" id="IPR019194">
    <property type="entry name" value="Tscrpt_elong_fac_Eaf_N"/>
</dbReference>
<dbReference type="GO" id="GO:0006368">
    <property type="term" value="P:transcription elongation by RNA polymerase II"/>
    <property type="evidence" value="ECO:0007669"/>
    <property type="project" value="InterPro"/>
</dbReference>
<dbReference type="InterPro" id="IPR027093">
    <property type="entry name" value="EAF_fam"/>
</dbReference>
<dbReference type="EMBL" id="GBRH01202584">
    <property type="protein sequence ID" value="JAD95311.1"/>
    <property type="molecule type" value="Transcribed_RNA"/>
</dbReference>
<reference evidence="10" key="2">
    <citation type="journal article" date="2015" name="Data Brief">
        <title>Shoot transcriptome of the giant reed, Arundo donax.</title>
        <authorList>
            <person name="Barrero R.A."/>
            <person name="Guerrero F.D."/>
            <person name="Moolhuijzen P."/>
            <person name="Goolsby J.A."/>
            <person name="Tidwell J."/>
            <person name="Bellgard S.E."/>
            <person name="Bellgard M.I."/>
        </authorList>
    </citation>
    <scope>NUCLEOTIDE SEQUENCE</scope>
    <source>
        <tissue evidence="10">Shoot tissue taken approximately 20 cm above the soil surface</tissue>
    </source>
</reference>
<evidence type="ECO:0000313" key="10">
    <source>
        <dbReference type="EMBL" id="JAD95311.1"/>
    </source>
</evidence>
<feature type="domain" description="Transcription elongation factor Eaf N-terminal" evidence="9">
    <location>
        <begin position="19"/>
        <end position="118"/>
    </location>
</feature>
<evidence type="ECO:0000256" key="2">
    <source>
        <dbReference type="ARBA" id="ARBA00007798"/>
    </source>
</evidence>
<keyword evidence="5" id="KW-0010">Activator</keyword>
<evidence type="ECO:0000259" key="9">
    <source>
        <dbReference type="Pfam" id="PF09816"/>
    </source>
</evidence>
<feature type="compositionally biased region" description="Polar residues" evidence="8">
    <location>
        <begin position="130"/>
        <end position="143"/>
    </location>
</feature>
<feature type="region of interest" description="Disordered" evidence="8">
    <location>
        <begin position="244"/>
        <end position="321"/>
    </location>
</feature>
<evidence type="ECO:0000256" key="4">
    <source>
        <dbReference type="ARBA" id="ARBA00023015"/>
    </source>
</evidence>
<dbReference type="PANTHER" id="PTHR15970:SF2">
    <property type="entry name" value="ELL-ASSOCIATED FACTOR EAF"/>
    <property type="match status" value="1"/>
</dbReference>
<sequence>MASGGNGEPSTAPQPNRWYDLRLGSSCRDPSPTTKFCTLRYEFKPASIDKTQAGSLQSTKDNLVTVEFHNNQPGKPKVTFEGSQEEYKDNDGVLFFDGETFRLERLHRAVKRLRHVRVPGESAAANLAATTGGMSVESHSPPSTKVGKLQMSKPAVHSVPVEVERIDIGEPENPGPRYNKSTTYQPVTTNPFAVSSDPDDQEENLDILGDNDDNGSPNNMASGQGVSVRSFDINLPNQNNIDDEIADVDVNDEADEELNAAEALRAQMNAEGQQEEQDSSSSGGTSSSSSSSGSDSGSGSSNSDSDGSDGDSASSGGDVDI</sequence>
<protein>
    <recommendedName>
        <fullName evidence="9">Transcription elongation factor Eaf N-terminal domain-containing protein</fullName>
    </recommendedName>
</protein>
<keyword evidence="3" id="KW-0597">Phosphoprotein</keyword>
<feature type="compositionally biased region" description="Low complexity" evidence="8">
    <location>
        <begin position="279"/>
        <end position="321"/>
    </location>
</feature>
<dbReference type="GO" id="GO:0032783">
    <property type="term" value="C:super elongation complex"/>
    <property type="evidence" value="ECO:0007669"/>
    <property type="project" value="InterPro"/>
</dbReference>
<keyword evidence="4" id="KW-0805">Transcription regulation</keyword>
<name>A0A0A9E5F0_ARUDO</name>
<feature type="compositionally biased region" description="Acidic residues" evidence="8">
    <location>
        <begin position="244"/>
        <end position="259"/>
    </location>
</feature>
<feature type="compositionally biased region" description="Polar residues" evidence="8">
    <location>
        <begin position="179"/>
        <end position="193"/>
    </location>
</feature>
<accession>A0A0A9E5F0</accession>
<feature type="compositionally biased region" description="Acidic residues" evidence="8">
    <location>
        <begin position="197"/>
        <end position="213"/>
    </location>
</feature>
<proteinExistence type="inferred from homology"/>
<evidence type="ECO:0000256" key="7">
    <source>
        <dbReference type="ARBA" id="ARBA00023242"/>
    </source>
</evidence>
<comment type="subcellular location">
    <subcellularLocation>
        <location evidence="1">Nucleus</location>
    </subcellularLocation>
</comment>
<evidence type="ECO:0000256" key="5">
    <source>
        <dbReference type="ARBA" id="ARBA00023159"/>
    </source>
</evidence>
<organism evidence="10">
    <name type="scientific">Arundo donax</name>
    <name type="common">Giant reed</name>
    <name type="synonym">Donax arundinaceus</name>
    <dbReference type="NCBI Taxonomy" id="35708"/>
    <lineage>
        <taxon>Eukaryota</taxon>
        <taxon>Viridiplantae</taxon>
        <taxon>Streptophyta</taxon>
        <taxon>Embryophyta</taxon>
        <taxon>Tracheophyta</taxon>
        <taxon>Spermatophyta</taxon>
        <taxon>Magnoliopsida</taxon>
        <taxon>Liliopsida</taxon>
        <taxon>Poales</taxon>
        <taxon>Poaceae</taxon>
        <taxon>PACMAD clade</taxon>
        <taxon>Arundinoideae</taxon>
        <taxon>Arundineae</taxon>
        <taxon>Arundo</taxon>
    </lineage>
</organism>
<keyword evidence="7" id="KW-0539">Nucleus</keyword>
<dbReference type="AlphaFoldDB" id="A0A0A9E5F0"/>
<dbReference type="PANTHER" id="PTHR15970">
    <property type="entry name" value="ELL-ASSOCIATED FACTOR EAF"/>
    <property type="match status" value="1"/>
</dbReference>
<evidence type="ECO:0000256" key="6">
    <source>
        <dbReference type="ARBA" id="ARBA00023163"/>
    </source>
</evidence>
<evidence type="ECO:0000256" key="3">
    <source>
        <dbReference type="ARBA" id="ARBA00022553"/>
    </source>
</evidence>
<feature type="region of interest" description="Disordered" evidence="8">
    <location>
        <begin position="130"/>
        <end position="225"/>
    </location>
</feature>
<evidence type="ECO:0000256" key="1">
    <source>
        <dbReference type="ARBA" id="ARBA00004123"/>
    </source>
</evidence>
<evidence type="ECO:0000256" key="8">
    <source>
        <dbReference type="SAM" id="MobiDB-lite"/>
    </source>
</evidence>
<dbReference type="Pfam" id="PF09816">
    <property type="entry name" value="EAF"/>
    <property type="match status" value="1"/>
</dbReference>
<dbReference type="GO" id="GO:0003711">
    <property type="term" value="F:transcription elongation factor activity"/>
    <property type="evidence" value="ECO:0007669"/>
    <property type="project" value="TreeGrafter"/>
</dbReference>
<reference evidence="10" key="1">
    <citation type="submission" date="2014-09" db="EMBL/GenBank/DDBJ databases">
        <authorList>
            <person name="Magalhaes I.L.F."/>
            <person name="Oliveira U."/>
            <person name="Santos F.R."/>
            <person name="Vidigal T.H.D.A."/>
            <person name="Brescovit A.D."/>
            <person name="Santos A.J."/>
        </authorList>
    </citation>
    <scope>NUCLEOTIDE SEQUENCE</scope>
    <source>
        <tissue evidence="10">Shoot tissue taken approximately 20 cm above the soil surface</tissue>
    </source>
</reference>
<comment type="similarity">
    <text evidence="2">Belongs to the EAF family.</text>
</comment>
<keyword evidence="6" id="KW-0804">Transcription</keyword>